<dbReference type="AlphaFoldDB" id="A0A238ZDI5"/>
<dbReference type="HAMAP" id="MF_00386">
    <property type="entry name" value="UPF0161_YidD"/>
    <property type="match status" value="1"/>
</dbReference>
<sequence>MNMLARLMVGLIKLYQVALSPMLGQNCRFAPSCSQYAVEAIRKHGAWRGAFYTIRRLSKCHPWHDGGHDPVP</sequence>
<dbReference type="PANTHER" id="PTHR33383">
    <property type="entry name" value="MEMBRANE PROTEIN INSERTION EFFICIENCY FACTOR-RELATED"/>
    <property type="match status" value="1"/>
</dbReference>
<evidence type="ECO:0000256" key="1">
    <source>
        <dbReference type="HAMAP-Rule" id="MF_00386"/>
    </source>
</evidence>
<accession>A0A238ZDI5</accession>
<keyword evidence="1" id="KW-1003">Cell membrane</keyword>
<evidence type="ECO:0000313" key="3">
    <source>
        <dbReference type="Proteomes" id="UP000198305"/>
    </source>
</evidence>
<comment type="function">
    <text evidence="1">Could be involved in insertion of integral membrane proteins into the membrane.</text>
</comment>
<proteinExistence type="inferred from homology"/>
<dbReference type="EMBL" id="FZOA01000004">
    <property type="protein sequence ID" value="SNR81159.1"/>
    <property type="molecule type" value="Genomic_DNA"/>
</dbReference>
<dbReference type="OrthoDB" id="9801753at2"/>
<dbReference type="Pfam" id="PF01809">
    <property type="entry name" value="YidD"/>
    <property type="match status" value="1"/>
</dbReference>
<reference evidence="3" key="1">
    <citation type="submission" date="2017-06" db="EMBL/GenBank/DDBJ databases">
        <authorList>
            <person name="Varghese N."/>
            <person name="Submissions S."/>
        </authorList>
    </citation>
    <scope>NUCLEOTIDE SEQUENCE [LARGE SCALE GENOMIC DNA]</scope>
    <source>
        <strain evidence="3">Ca-68</strain>
    </source>
</reference>
<organism evidence="2 3">
    <name type="scientific">Methylobacillus rhizosphaerae</name>
    <dbReference type="NCBI Taxonomy" id="551994"/>
    <lineage>
        <taxon>Bacteria</taxon>
        <taxon>Pseudomonadati</taxon>
        <taxon>Pseudomonadota</taxon>
        <taxon>Betaproteobacteria</taxon>
        <taxon>Nitrosomonadales</taxon>
        <taxon>Methylophilaceae</taxon>
        <taxon>Methylobacillus</taxon>
    </lineage>
</organism>
<dbReference type="GO" id="GO:0005886">
    <property type="term" value="C:plasma membrane"/>
    <property type="evidence" value="ECO:0007669"/>
    <property type="project" value="UniProtKB-SubCell"/>
</dbReference>
<comment type="subcellular location">
    <subcellularLocation>
        <location evidence="1">Cell membrane</location>
        <topology evidence="1">Peripheral membrane protein</topology>
        <orientation evidence="1">Cytoplasmic side</orientation>
    </subcellularLocation>
</comment>
<dbReference type="Proteomes" id="UP000198305">
    <property type="component" value="Unassembled WGS sequence"/>
</dbReference>
<protein>
    <recommendedName>
        <fullName evidence="1">Putative membrane protein insertion efficiency factor</fullName>
    </recommendedName>
</protein>
<dbReference type="SMART" id="SM01234">
    <property type="entry name" value="Haemolytic"/>
    <property type="match status" value="1"/>
</dbReference>
<keyword evidence="1" id="KW-0472">Membrane</keyword>
<dbReference type="InterPro" id="IPR002696">
    <property type="entry name" value="Membr_insert_effic_factor_YidD"/>
</dbReference>
<comment type="similarity">
    <text evidence="1">Belongs to the UPF0161 family.</text>
</comment>
<keyword evidence="3" id="KW-1185">Reference proteome</keyword>
<dbReference type="NCBIfam" id="TIGR00278">
    <property type="entry name" value="membrane protein insertion efficiency factor YidD"/>
    <property type="match status" value="1"/>
</dbReference>
<gene>
    <name evidence="2" type="ORF">SAMN05192560_1224</name>
</gene>
<dbReference type="PANTHER" id="PTHR33383:SF1">
    <property type="entry name" value="MEMBRANE PROTEIN INSERTION EFFICIENCY FACTOR-RELATED"/>
    <property type="match status" value="1"/>
</dbReference>
<evidence type="ECO:0000313" key="2">
    <source>
        <dbReference type="EMBL" id="SNR81159.1"/>
    </source>
</evidence>
<name>A0A238ZDI5_9PROT</name>